<reference evidence="1" key="1">
    <citation type="thesis" date="2021" institute="BYU ScholarsArchive" country="Provo, UT, USA">
        <title>Applications of and Algorithms for Genome Assembly and Genomic Analyses with an Emphasis on Marine Teleosts.</title>
        <authorList>
            <person name="Pickett B.D."/>
        </authorList>
    </citation>
    <scope>NUCLEOTIDE SEQUENCE</scope>
    <source>
        <strain evidence="1">HI-2016</strain>
    </source>
</reference>
<feature type="non-terminal residue" evidence="1">
    <location>
        <position position="455"/>
    </location>
</feature>
<sequence>MSATLGGLCSLRELAVIVSRQAREAIKEAERCDPDSIFTQFSVYKIAILENNVERGEVALPWERKSHSLFGDVQIMDQMFPPPPNAAVKAMGWLAQGPVRSEDKLLLAQNTASNLLSLAAQIALERVSQPNGPHPCPERHSEDANWFRKIAWNSALQCESSPDRMRDFFVLSYQGCAHGAEDLPADGCGGLSGAVQEVTPLSTTGDSSRDQTETLLLLYEFEARAKLNDTKLESVLESVLELDNVEAKTLETIAGLAMEAPAHFPLLCKKALKIALSLHRKQPQPDLLRCSQCVHSLIQLSLPSGVSEVEPRALEEAWGFYEDALAIMGLGCYFSSTRICSCSIHSPLPAILGCQSQQPKEFPELEFLWLLTRAWNMGILLYSLAQYPAAERWCSMAMGFLSHLGSLQDSYQTQVQVWGLESGGPSVVITSDGYEGTAYRTVPCALSVGAESLGK</sequence>
<evidence type="ECO:0000313" key="2">
    <source>
        <dbReference type="Proteomes" id="UP000824540"/>
    </source>
</evidence>
<keyword evidence="2" id="KW-1185">Reference proteome</keyword>
<protein>
    <submittedName>
        <fullName evidence="1">Uncharacterized protein</fullName>
    </submittedName>
</protein>
<accession>A0A8T2NH96</accession>
<dbReference type="EMBL" id="JAFBMS010000063">
    <property type="protein sequence ID" value="KAG9338670.1"/>
    <property type="molecule type" value="Genomic_DNA"/>
</dbReference>
<dbReference type="PANTHER" id="PTHR47083">
    <property type="entry name" value="TESTIS-EXPRESSED PROTEIN 11"/>
    <property type="match status" value="1"/>
</dbReference>
<proteinExistence type="predicted"/>
<dbReference type="GO" id="GO:0000801">
    <property type="term" value="C:central element"/>
    <property type="evidence" value="ECO:0007669"/>
    <property type="project" value="TreeGrafter"/>
</dbReference>
<dbReference type="PANTHER" id="PTHR47083:SF1">
    <property type="entry name" value="TESTIS-EXPRESSED PROTEIN 11"/>
    <property type="match status" value="1"/>
</dbReference>
<dbReference type="Proteomes" id="UP000824540">
    <property type="component" value="Unassembled WGS sequence"/>
</dbReference>
<dbReference type="OrthoDB" id="65716at2759"/>
<comment type="caution">
    <text evidence="1">The sequence shown here is derived from an EMBL/GenBank/DDBJ whole genome shotgun (WGS) entry which is preliminary data.</text>
</comment>
<dbReference type="AlphaFoldDB" id="A0A8T2NH96"/>
<organism evidence="1 2">
    <name type="scientific">Albula glossodonta</name>
    <name type="common">roundjaw bonefish</name>
    <dbReference type="NCBI Taxonomy" id="121402"/>
    <lineage>
        <taxon>Eukaryota</taxon>
        <taxon>Metazoa</taxon>
        <taxon>Chordata</taxon>
        <taxon>Craniata</taxon>
        <taxon>Vertebrata</taxon>
        <taxon>Euteleostomi</taxon>
        <taxon>Actinopterygii</taxon>
        <taxon>Neopterygii</taxon>
        <taxon>Teleostei</taxon>
        <taxon>Albuliformes</taxon>
        <taxon>Albulidae</taxon>
        <taxon>Albula</taxon>
    </lineage>
</organism>
<gene>
    <name evidence="1" type="ORF">JZ751_025508</name>
</gene>
<dbReference type="GO" id="GO:0007130">
    <property type="term" value="P:synaptonemal complex assembly"/>
    <property type="evidence" value="ECO:0007669"/>
    <property type="project" value="TreeGrafter"/>
</dbReference>
<evidence type="ECO:0000313" key="1">
    <source>
        <dbReference type="EMBL" id="KAG9338670.1"/>
    </source>
</evidence>
<dbReference type="GO" id="GO:0007131">
    <property type="term" value="P:reciprocal meiotic recombination"/>
    <property type="evidence" value="ECO:0007669"/>
    <property type="project" value="TreeGrafter"/>
</dbReference>
<dbReference type="InterPro" id="IPR042861">
    <property type="entry name" value="TEX11"/>
</dbReference>
<dbReference type="GO" id="GO:0007060">
    <property type="term" value="P:male meiosis chromosome segregation"/>
    <property type="evidence" value="ECO:0007669"/>
    <property type="project" value="TreeGrafter"/>
</dbReference>
<name>A0A8T2NH96_9TELE</name>